<dbReference type="SUPFAM" id="SSF56672">
    <property type="entry name" value="DNA/RNA polymerases"/>
    <property type="match status" value="2"/>
</dbReference>
<dbReference type="GO" id="GO:0008270">
    <property type="term" value="F:zinc ion binding"/>
    <property type="evidence" value="ECO:0007669"/>
    <property type="project" value="InterPro"/>
</dbReference>
<dbReference type="InterPro" id="IPR013103">
    <property type="entry name" value="RVT_2"/>
</dbReference>
<dbReference type="Pfam" id="PF13976">
    <property type="entry name" value="gag_pre-integrs"/>
    <property type="match status" value="1"/>
</dbReference>
<reference evidence="4" key="1">
    <citation type="journal article" date="2019" name="Sci. Rep.">
        <title>Draft genome of Tanacetum cinerariifolium, the natural source of mosquito coil.</title>
        <authorList>
            <person name="Yamashiro T."/>
            <person name="Shiraishi A."/>
            <person name="Satake H."/>
            <person name="Nakayama K."/>
        </authorList>
    </citation>
    <scope>NUCLEOTIDE SEQUENCE</scope>
</reference>
<dbReference type="Pfam" id="PF22936">
    <property type="entry name" value="Pol_BBD"/>
    <property type="match status" value="1"/>
</dbReference>
<protein>
    <submittedName>
        <fullName evidence="4">Putative ribonuclease H-like domain-containing protein</fullName>
    </submittedName>
</protein>
<evidence type="ECO:0000313" key="4">
    <source>
        <dbReference type="EMBL" id="GEU44338.1"/>
    </source>
</evidence>
<dbReference type="SUPFAM" id="SSF53098">
    <property type="entry name" value="Ribonuclease H-like"/>
    <property type="match status" value="1"/>
</dbReference>
<dbReference type="Pfam" id="PF14223">
    <property type="entry name" value="Retrotran_gag_2"/>
    <property type="match status" value="1"/>
</dbReference>
<evidence type="ECO:0000256" key="1">
    <source>
        <dbReference type="ARBA" id="ARBA00022750"/>
    </source>
</evidence>
<dbReference type="InterPro" id="IPR036875">
    <property type="entry name" value="Znf_CCHC_sf"/>
</dbReference>
<dbReference type="InterPro" id="IPR043502">
    <property type="entry name" value="DNA/RNA_pol_sf"/>
</dbReference>
<feature type="domain" description="Integrase catalytic" evidence="3">
    <location>
        <begin position="901"/>
        <end position="1076"/>
    </location>
</feature>
<sequence>MKWLWKNKHDEENTVIRNKARLVGKGYNQQEGIDFEESFAPVARLKVVRIFVVYAAHNSFPIYQMDVKTDFLNGPVKEEVYLNQPNGFVDPHHPDNVYRSIDPTLFITKKGEDILIVPIYVDDIIFDFTNLKLSKRFENLMHIKFEMSMMGELKFFLGIQIHQSPRAIFINQAKYDQEIHKKHGMTSCDSVGTPMDTKLLDADLSGISVDQTKYRSMVGALMYLTDSRPDIVHAICYFARYQARPTEKHLKENKNKGIMPTKIELTLKQSQQGVSDDVLVSIEGVEELERKVIEFGDSYEAHQEESGTGSTSESYTKKKGRIVVVTIEDMQKRRNNTFGGNEATKKTKKNQLKQQYGNFKAEGSETLEQIFNRLQAIISHLEFLDVELEQDDLNQKFLTSLASEWLMNTIVWRNRGDLDTMSLDDLYNYLKVYEPEVQKKSESNSQNMAFISSAKNSSGKGEVNNASILTASTHVSPASADVTAASISHDTNMALLSMRADRFWKKTGKKITIQGTDVAGFDKSKVECFNFHKMGHFARECRAPRSQDRGWDWSYMANEEENHTLVADEEAPTEFTLMAKSSSSSKNEIKKEKEGLDSKLIGFEFAFKDLDTILGSQRSDKNKEGLGYSVVPPLMLKPSPSIESNSSNLQNSNSSIFEHGESSKSIMRKPMIKFVKATDRHTDIKTNKVKVARKASTKYAEMYRNTHKSPKDSGCSWDMTGNVSYLSDYEPYDEGHVLFGQGGGKITSKGIIKTGKLEFENVYFMKDLKYNLFSVSQICDNKNSVLFSDTECIVLGRDFKLKDGTNVFLRTPRQHNMYSINLNNIVPHKDLTCLVAKASADESMLWHRRLGRLNFKTINKLVRHNLVKGLPSKCFKNDHTCVDCLKGKQYKASCKSKLANSVSKPLHTLHMDLFGLTFVSSHNHKWYCLVVTDDFSRFTWTFFLKTKDETSGILRNFITEIENLKDHKVKIIRCDNRGEFRNKEMNDFCSRKGIKREFRNAKTLQQNGIAERRNRTLIKAARTMLADAKHPVTFWAEAFHEAHLQSFTSNAQDACNADAPESSGNSNPTATLKNPSADQMETLTVESAVPTVNSHAPTACLDDSLEPSSDTRLISKRVTSQDDTPSLDNILTLSNRIHKDHPKSQIIGLVDTPIQTRHKSKEMEEQSFIATIHQKTTPDLLQFCLFSCFLSQKEPKKISNALKEPRVRAIGTKWVLKNKKDERGIVIKNKARLVAQGHIQEEGIDYEEVFAPVARIEAIRLFLAYASLMGFTPLRFQDPEFPDRVYKVEKAIYGLHQAPRAWYGTLSKYLLTNGFQKGTIGQTLFIRKHRRDFLLVQVYVDDIIFGSSNPQLCREFKALMHEKFQISVMGQLILPWTRRILREKTKLVKRHQVTPKECHLHAIKRIFRYLKGHPKLGLWYPKESPFDLVAYSDSDYGSATQDRKSTTEGCQFLGRRLISWKCKKQTIVATSTTEAKYVAAASGYGQVLWIQNQLLDYGLAFCDYHNMIAILEKYEHNVEFHQIVEFVEASHIRIETTDEGTKILATVDGKSRTIFESSIRRNLKLNDEEGISSLPNAELFKNLALMGQYSKRARIAQSTALPTAADELASLLRDDSQGEAFTTVSGLKAGQDRKNIIKTSALPYDSTQRVTSLVADEGSMQHQLQELMDLCTRLQRQQTEMATKIAAQYLEISNLKARIKLLEDKDKGTTELFGGDAPIKGRILETGKEAGVEKSTERRSNDTKELVKVLTSMDAANILTSGVQAVSVPPVTEIPIVGIPTGSDMVPTVSPIFTIASVVTPYSRRKSKEKMVESDMPKNKKL</sequence>
<feature type="region of interest" description="Disordered" evidence="2">
    <location>
        <begin position="639"/>
        <end position="661"/>
    </location>
</feature>
<keyword evidence="1" id="KW-0064">Aspartyl protease</keyword>
<keyword evidence="1" id="KW-0378">Hydrolase</keyword>
<dbReference type="InterPro" id="IPR036397">
    <property type="entry name" value="RNaseH_sf"/>
</dbReference>
<dbReference type="InterPro" id="IPR012337">
    <property type="entry name" value="RNaseH-like_sf"/>
</dbReference>
<dbReference type="GO" id="GO:0003676">
    <property type="term" value="F:nucleic acid binding"/>
    <property type="evidence" value="ECO:0007669"/>
    <property type="project" value="InterPro"/>
</dbReference>
<dbReference type="Pfam" id="PF00665">
    <property type="entry name" value="rve"/>
    <property type="match status" value="1"/>
</dbReference>
<name>A0A6L2K4L6_TANCI</name>
<dbReference type="SUPFAM" id="SSF57756">
    <property type="entry name" value="Retrovirus zinc finger-like domains"/>
    <property type="match status" value="1"/>
</dbReference>
<dbReference type="GO" id="GO:0004190">
    <property type="term" value="F:aspartic-type endopeptidase activity"/>
    <property type="evidence" value="ECO:0007669"/>
    <property type="project" value="UniProtKB-KW"/>
</dbReference>
<comment type="caution">
    <text evidence="4">The sequence shown here is derived from an EMBL/GenBank/DDBJ whole genome shotgun (WGS) entry which is preliminary data.</text>
</comment>
<organism evidence="4">
    <name type="scientific">Tanacetum cinerariifolium</name>
    <name type="common">Dalmatian daisy</name>
    <name type="synonym">Chrysanthemum cinerariifolium</name>
    <dbReference type="NCBI Taxonomy" id="118510"/>
    <lineage>
        <taxon>Eukaryota</taxon>
        <taxon>Viridiplantae</taxon>
        <taxon>Streptophyta</taxon>
        <taxon>Embryophyta</taxon>
        <taxon>Tracheophyta</taxon>
        <taxon>Spermatophyta</taxon>
        <taxon>Magnoliopsida</taxon>
        <taxon>eudicotyledons</taxon>
        <taxon>Gunneridae</taxon>
        <taxon>Pentapetalae</taxon>
        <taxon>asterids</taxon>
        <taxon>campanulids</taxon>
        <taxon>Asterales</taxon>
        <taxon>Asteraceae</taxon>
        <taxon>Asteroideae</taxon>
        <taxon>Anthemideae</taxon>
        <taxon>Anthemidinae</taxon>
        <taxon>Tanacetum</taxon>
    </lineage>
</organism>
<dbReference type="CDD" id="cd09272">
    <property type="entry name" value="RNase_HI_RT_Ty1"/>
    <property type="match status" value="1"/>
</dbReference>
<dbReference type="InterPro" id="IPR054722">
    <property type="entry name" value="PolX-like_BBD"/>
</dbReference>
<evidence type="ECO:0000256" key="2">
    <source>
        <dbReference type="SAM" id="MobiDB-lite"/>
    </source>
</evidence>
<gene>
    <name evidence="4" type="ORF">Tci_016316</name>
</gene>
<dbReference type="InterPro" id="IPR025724">
    <property type="entry name" value="GAG-pre-integrase_dom"/>
</dbReference>
<dbReference type="InterPro" id="IPR001584">
    <property type="entry name" value="Integrase_cat-core"/>
</dbReference>
<feature type="region of interest" description="Disordered" evidence="2">
    <location>
        <begin position="1054"/>
        <end position="1077"/>
    </location>
</feature>
<dbReference type="PROSITE" id="PS50994">
    <property type="entry name" value="INTEGRASE"/>
    <property type="match status" value="1"/>
</dbReference>
<dbReference type="GO" id="GO:0015074">
    <property type="term" value="P:DNA integration"/>
    <property type="evidence" value="ECO:0007669"/>
    <property type="project" value="InterPro"/>
</dbReference>
<dbReference type="Pfam" id="PF07727">
    <property type="entry name" value="RVT_2"/>
    <property type="match status" value="4"/>
</dbReference>
<dbReference type="Gene3D" id="3.30.420.10">
    <property type="entry name" value="Ribonuclease H-like superfamily/Ribonuclease H"/>
    <property type="match status" value="1"/>
</dbReference>
<evidence type="ECO:0000259" key="3">
    <source>
        <dbReference type="PROSITE" id="PS50994"/>
    </source>
</evidence>
<accession>A0A6L2K4L6</accession>
<feature type="compositionally biased region" description="Low complexity" evidence="2">
    <location>
        <begin position="641"/>
        <end position="655"/>
    </location>
</feature>
<dbReference type="PANTHER" id="PTHR11439">
    <property type="entry name" value="GAG-POL-RELATED RETROTRANSPOSON"/>
    <property type="match status" value="1"/>
</dbReference>
<proteinExistence type="predicted"/>
<feature type="compositionally biased region" description="Polar residues" evidence="2">
    <location>
        <begin position="1062"/>
        <end position="1077"/>
    </location>
</feature>
<dbReference type="EMBL" id="BKCJ010001833">
    <property type="protein sequence ID" value="GEU44338.1"/>
    <property type="molecule type" value="Genomic_DNA"/>
</dbReference>
<dbReference type="PANTHER" id="PTHR11439:SF495">
    <property type="entry name" value="REVERSE TRANSCRIPTASE, RNA-DEPENDENT DNA POLYMERASE-RELATED"/>
    <property type="match status" value="1"/>
</dbReference>
<keyword evidence="1" id="KW-0645">Protease</keyword>